<name>A0A5D3BTF3_CUCMM</name>
<accession>A0A5D3BTF3</accession>
<comment type="caution">
    <text evidence="1">The sequence shown here is derived from an EMBL/GenBank/DDBJ whole genome shotgun (WGS) entry which is preliminary data.</text>
</comment>
<evidence type="ECO:0000313" key="1">
    <source>
        <dbReference type="EMBL" id="TYK03001.1"/>
    </source>
</evidence>
<proteinExistence type="predicted"/>
<evidence type="ECO:0000313" key="2">
    <source>
        <dbReference type="Proteomes" id="UP000321947"/>
    </source>
</evidence>
<sequence length="166" mass="18957">MFDPFFTIFSAGDGDYNFNIDLQELSRLILADDDLFLTILVPRDGKFRSLASLDDASPKQGIFATASTSQVKFYGRTADGEIIGATLLTAEVTSLETHEYNKQHWMFRDWYYYIVGEETVVGYLFGYLRDNIECFGIVTKAIIIREESAWQEASMTKIMKSSFHLL</sequence>
<gene>
    <name evidence="1" type="ORF">E5676_scaffold46G00960</name>
</gene>
<dbReference type="AlphaFoldDB" id="A0A5D3BTF3"/>
<dbReference type="Proteomes" id="UP000321947">
    <property type="component" value="Unassembled WGS sequence"/>
</dbReference>
<organism evidence="1 2">
    <name type="scientific">Cucumis melo var. makuwa</name>
    <name type="common">Oriental melon</name>
    <dbReference type="NCBI Taxonomy" id="1194695"/>
    <lineage>
        <taxon>Eukaryota</taxon>
        <taxon>Viridiplantae</taxon>
        <taxon>Streptophyta</taxon>
        <taxon>Embryophyta</taxon>
        <taxon>Tracheophyta</taxon>
        <taxon>Spermatophyta</taxon>
        <taxon>Magnoliopsida</taxon>
        <taxon>eudicotyledons</taxon>
        <taxon>Gunneridae</taxon>
        <taxon>Pentapetalae</taxon>
        <taxon>rosids</taxon>
        <taxon>fabids</taxon>
        <taxon>Cucurbitales</taxon>
        <taxon>Cucurbitaceae</taxon>
        <taxon>Benincaseae</taxon>
        <taxon>Cucumis</taxon>
    </lineage>
</organism>
<protein>
    <submittedName>
        <fullName evidence="1">Uncharacterized protein</fullName>
    </submittedName>
</protein>
<dbReference type="EMBL" id="SSTD01015300">
    <property type="protein sequence ID" value="TYK03001.1"/>
    <property type="molecule type" value="Genomic_DNA"/>
</dbReference>
<reference evidence="1 2" key="1">
    <citation type="submission" date="2019-08" db="EMBL/GenBank/DDBJ databases">
        <title>Draft genome sequences of two oriental melons (Cucumis melo L. var makuwa).</title>
        <authorList>
            <person name="Kwon S.-Y."/>
        </authorList>
    </citation>
    <scope>NUCLEOTIDE SEQUENCE [LARGE SCALE GENOMIC DNA]</scope>
    <source>
        <strain evidence="2">cv. Chang Bougi</strain>
        <tissue evidence="1">Leaf</tissue>
    </source>
</reference>